<keyword evidence="5 9" id="KW-0862">Zinc</keyword>
<feature type="transmembrane region" description="Helical" evidence="10">
    <location>
        <begin position="1908"/>
        <end position="1929"/>
    </location>
</feature>
<dbReference type="SUPFAM" id="SSF49899">
    <property type="entry name" value="Concanavalin A-like lectins/glucanases"/>
    <property type="match status" value="1"/>
</dbReference>
<evidence type="ECO:0000256" key="3">
    <source>
        <dbReference type="ARBA" id="ARBA00022723"/>
    </source>
</evidence>
<evidence type="ECO:0000313" key="13">
    <source>
        <dbReference type="EMBL" id="CAG9322125.1"/>
    </source>
</evidence>
<comment type="cofactor">
    <cofactor evidence="9">
        <name>Zn(2+)</name>
        <dbReference type="ChEBI" id="CHEBI:29105"/>
    </cofactor>
    <text evidence="9">Binds 1 zinc ion per subunit.</text>
</comment>
<evidence type="ECO:0000256" key="7">
    <source>
        <dbReference type="ARBA" id="ARBA00023157"/>
    </source>
</evidence>
<keyword evidence="14" id="KW-1185">Reference proteome</keyword>
<dbReference type="InterPro" id="IPR001577">
    <property type="entry name" value="Peptidase_M8"/>
</dbReference>
<feature type="transmembrane region" description="Helical" evidence="10">
    <location>
        <begin position="1980"/>
        <end position="2000"/>
    </location>
</feature>
<evidence type="ECO:0000256" key="6">
    <source>
        <dbReference type="ARBA" id="ARBA00023049"/>
    </source>
</evidence>
<feature type="binding site" evidence="9">
    <location>
        <position position="178"/>
    </location>
    <ligand>
        <name>Zn(2+)</name>
        <dbReference type="ChEBI" id="CHEBI:29105"/>
        <note>catalytic</note>
    </ligand>
</feature>
<proteinExistence type="inferred from homology"/>
<dbReference type="Gene3D" id="2.60.40.10">
    <property type="entry name" value="Immunoglobulins"/>
    <property type="match status" value="1"/>
</dbReference>
<dbReference type="GO" id="GO:0046872">
    <property type="term" value="F:metal ion binding"/>
    <property type="evidence" value="ECO:0007669"/>
    <property type="project" value="UniProtKB-KW"/>
</dbReference>
<feature type="transmembrane region" description="Helical" evidence="10">
    <location>
        <begin position="2012"/>
        <end position="2038"/>
    </location>
</feature>
<sequence>MKALCFNLLLTVAFCQHTLNCDVGRNWEPKVVPNFHPGRELASGLARGSTLQSIRLHFEYMDLSMTDSQESLLKGTVMSAVNNWFTNLLSVYPLQSNLKLSISKCNSVTVPSSHQTTGVAADYILYIYGNTTTATYIARGGACTYDSGNNNVLAGTFEVNIANFFGSGTQDNIINSIHEVTHALVFSSSLYSLYKQSDGTKYSSYQQTVNYPNRGKSVTALTFPTVLAKAQSAFGCSTLVGLELEDAGGSGSAGSHWDMRVMPHDYMSPSFSYFSVLSDITSAMFQDSGWYTVNWDYPQSIIWGKNQGCSWFENKCIDNGVAQFPGFCTNLKSSGCDVFRLSEASCYKGSYSSIPSYEQYYSDSTIGGASQFVDFCTYMYPYTNRFCQNTTASSSYKYYGEALGFTSRCVESTLLSKSYVFTEKLKGNCYPVASCTSDAAYLTVGTQTIKCPFTGGNVTISGYNGVLICPASSILCDAVPCLNACYGQGICKSGICTCNAGYGGNDCSIECDPTCKNCNGSGSTSCTSCYSTATVTNGACACPSGSTWDQNSLSCQSTLTCASQCSTCTASSLYACNSCNSNYYLFLGTCTQACPFGYTASNSQCSESSNPNVYKAAFYAWNNTYSSENSAVSLYFGSSNSFMPTPDSYDPTLSYSRGVYFKSSSYASLPPNSVSSTPILLSPVHSAEVWINPDKVTSEQCIVSKYNGDPLIEFKLASNLLRVKIALTSTADYSLDTKLCDGLSASAQSWQWAAYKISYSSSSLTTTLTLYLNAGTFTCTYSSYIFIDSTSSSSNAFLIGSGYQAYKYTEGFQGFLGSVYITNQNSYVPITPSSSCIRDNLCLSSCTFSQYVKDSSCGSCLSSCSNGCTNAYNCLSNVNSLCTGFTNFTTCTSCNTGSYLSGSTCVCIQYSSFDASSNTCLCNSGYTYVSQGYCAVCGNYFNTYEISAYFSQDYLSLILDFSRKVKSETSSDCSMIFLQDSLEKLGTSPSCLWVTSSSLRVLLGSGATLKNESIALNPQNVQASGTLCDLNIQQLTPTVQFKYDLPIPSACIDAPTSYSLTCAIYDLTISGDRSQGTDLTYSWAATITPSSSSIVSYIKGQTGAKFTIPASMLSVSTINVTLTITNFRGMMSNTTSSISVVSEAALSVHIDSGNHAAIYSNVVSQFKMTVSNFCNSTSTSASYSWSYVSSTNPSVDVSSVVSNSKQPNTLIINQNDLPAGYQYTFNATASDGTMTGWNTLTISVIPSNLVLVLNKVSGSVFNGSDLVLDASNSYDPDNPGSSLNFEWNCSQGSGSCLDSSGNQLIGNVTSSILTIPGSKLQVGATYDFHTKIYKNNRTTSGTVEILVADGTGSISVSQPLTSIDYQHDFTLLPDISTGSSATFLWSQKSGPSIATEIQTNNSYIMFPGNSMSQGTAYTYTLSMTYQSGSKIYSDISWATNVPPSCSNLTSSKNSDNSWLLSANSCTDQDSNFPLSYQFALYIDPIYYALSVPSQSSYISVNLPAGTWNLRAKVCDSIGSCSFYLSTVTVSSRVLQGSATTASQFNQMIKNPDLIPAEIIFYSLSTIDAETFNAMFGALDYYITLISYINNGVLDTALTSLQCMLKNQKALVNDTYLDLSFKILNWTFSNYDDSIVDYQVSEICEMFTPFYGPEFKFYMQLQELLDKVNNNWMSSTLPGQSKESLNSTFLSSNRLLPSNIANYTLNIQNRTVVIPSAIPIASTEVYDLNVFVYPLAGNLSDIIDITFKKSGVYQNYNLSINPDPSTNSFSNLSVPIAVQININNVNNDTLECAYYNNSAWTSDSCNILKSTESTVVFNTTHTSMFQVRVKSTVIPIPEDSSDCGTTYGPIASMIVVVWLALILITIFVILDRQIKYMSSDSVSMKSMLEMHELTTLFIPQGSFRRAQKVLQVMGVLLFELFICGAIYRPIDDPYNSSDGGFDDYSGKELLKVLVALLLGQVLSVAFIILNNQSRNFSIFQVIACTTSIFISIGSIIGIIILNIDYCSTYSDYWFIDFMIALPCEFFLFNPLHCAFFVLYKRLTAKVSSEVPGIVIHRIDELAPETTERGGLADENSKFDTMTVDFNTMNSFIQVKEPNVKSVE</sequence>
<organism evidence="13 14">
    <name type="scientific">Blepharisma stoltei</name>
    <dbReference type="NCBI Taxonomy" id="1481888"/>
    <lineage>
        <taxon>Eukaryota</taxon>
        <taxon>Sar</taxon>
        <taxon>Alveolata</taxon>
        <taxon>Ciliophora</taxon>
        <taxon>Postciliodesmatophora</taxon>
        <taxon>Heterotrichea</taxon>
        <taxon>Heterotrichida</taxon>
        <taxon>Blepharismidae</taxon>
        <taxon>Blepharisma</taxon>
    </lineage>
</organism>
<dbReference type="CDD" id="cd00064">
    <property type="entry name" value="FU"/>
    <property type="match status" value="2"/>
</dbReference>
<gene>
    <name evidence="13" type="ORF">BSTOLATCC_MIC30505</name>
</gene>
<dbReference type="GO" id="GO:0016020">
    <property type="term" value="C:membrane"/>
    <property type="evidence" value="ECO:0007669"/>
    <property type="project" value="InterPro"/>
</dbReference>
<comment type="similarity">
    <text evidence="1">Belongs to the peptidase M8 family.</text>
</comment>
<dbReference type="InterPro" id="IPR009030">
    <property type="entry name" value="Growth_fac_rcpt_cys_sf"/>
</dbReference>
<dbReference type="SMART" id="SM00181">
    <property type="entry name" value="EGF"/>
    <property type="match status" value="3"/>
</dbReference>
<comment type="caution">
    <text evidence="13">The sequence shown here is derived from an EMBL/GenBank/DDBJ whole genome shotgun (WGS) entry which is preliminary data.</text>
</comment>
<dbReference type="Gene3D" id="2.10.220.10">
    <property type="entry name" value="Hormone Receptor, Insulin-like Growth Factor Receptor 1, Chain A, domain 2"/>
    <property type="match status" value="1"/>
</dbReference>
<evidence type="ECO:0000256" key="11">
    <source>
        <dbReference type="SAM" id="SignalP"/>
    </source>
</evidence>
<evidence type="ECO:0000256" key="2">
    <source>
        <dbReference type="ARBA" id="ARBA00022670"/>
    </source>
</evidence>
<dbReference type="Pfam" id="PF02010">
    <property type="entry name" value="REJ"/>
    <property type="match status" value="1"/>
</dbReference>
<dbReference type="GO" id="GO:0007155">
    <property type="term" value="P:cell adhesion"/>
    <property type="evidence" value="ECO:0007669"/>
    <property type="project" value="InterPro"/>
</dbReference>
<evidence type="ECO:0000313" key="14">
    <source>
        <dbReference type="Proteomes" id="UP001162131"/>
    </source>
</evidence>
<evidence type="ECO:0000256" key="5">
    <source>
        <dbReference type="ARBA" id="ARBA00022833"/>
    </source>
</evidence>
<dbReference type="SMART" id="SM00261">
    <property type="entry name" value="FU"/>
    <property type="match status" value="2"/>
</dbReference>
<dbReference type="Gene3D" id="3.90.132.10">
    <property type="entry name" value="Leishmanolysin , domain 2"/>
    <property type="match status" value="1"/>
</dbReference>
<dbReference type="InterPro" id="IPR013783">
    <property type="entry name" value="Ig-like_fold"/>
</dbReference>
<keyword evidence="10" id="KW-1133">Transmembrane helix</keyword>
<accession>A0AAU9JK80</accession>
<feature type="active site" evidence="8">
    <location>
        <position position="179"/>
    </location>
</feature>
<feature type="binding site" evidence="9">
    <location>
        <position position="256"/>
    </location>
    <ligand>
        <name>Zn(2+)</name>
        <dbReference type="ChEBI" id="CHEBI:29105"/>
        <note>catalytic</note>
    </ligand>
</feature>
<dbReference type="PANTHER" id="PTHR10942:SF0">
    <property type="entry name" value="LEISHMANOLYSIN-LIKE PEPTIDASE"/>
    <property type="match status" value="1"/>
</dbReference>
<keyword evidence="4" id="KW-0378">Hydrolase</keyword>
<dbReference type="PROSITE" id="PS00022">
    <property type="entry name" value="EGF_1"/>
    <property type="match status" value="1"/>
</dbReference>
<dbReference type="GO" id="GO:0004222">
    <property type="term" value="F:metalloendopeptidase activity"/>
    <property type="evidence" value="ECO:0007669"/>
    <property type="project" value="InterPro"/>
</dbReference>
<dbReference type="InterPro" id="IPR013320">
    <property type="entry name" value="ConA-like_dom_sf"/>
</dbReference>
<dbReference type="Gene3D" id="2.10.55.10">
    <property type="entry name" value="Leishmanolysin domain 3"/>
    <property type="match status" value="1"/>
</dbReference>
<dbReference type="EMBL" id="CAJZBQ010000030">
    <property type="protein sequence ID" value="CAG9322125.1"/>
    <property type="molecule type" value="Genomic_DNA"/>
</dbReference>
<evidence type="ECO:0000256" key="1">
    <source>
        <dbReference type="ARBA" id="ARBA00005860"/>
    </source>
</evidence>
<feature type="chain" id="PRO_5043314161" description="EGF-like domain-containing protein" evidence="11">
    <location>
        <begin position="16"/>
        <end position="2102"/>
    </location>
</feature>
<feature type="binding site" evidence="9">
    <location>
        <position position="182"/>
    </location>
    <ligand>
        <name>Zn(2+)</name>
        <dbReference type="ChEBI" id="CHEBI:29105"/>
        <note>catalytic</note>
    </ligand>
</feature>
<keyword evidence="11" id="KW-0732">Signal</keyword>
<evidence type="ECO:0000256" key="10">
    <source>
        <dbReference type="SAM" id="Phobius"/>
    </source>
</evidence>
<reference evidence="13" key="1">
    <citation type="submission" date="2021-09" db="EMBL/GenBank/DDBJ databases">
        <authorList>
            <consortium name="AG Swart"/>
            <person name="Singh M."/>
            <person name="Singh A."/>
            <person name="Seah K."/>
            <person name="Emmerich C."/>
        </authorList>
    </citation>
    <scope>NUCLEOTIDE SEQUENCE</scope>
    <source>
        <strain evidence="13">ATCC30299</strain>
    </source>
</reference>
<feature type="transmembrane region" description="Helical" evidence="10">
    <location>
        <begin position="1849"/>
        <end position="1869"/>
    </location>
</feature>
<dbReference type="FunFam" id="3.90.132.10:FF:000001">
    <property type="entry name" value="leishmanolysin-like peptidase isoform X2"/>
    <property type="match status" value="1"/>
</dbReference>
<feature type="transmembrane region" description="Helical" evidence="10">
    <location>
        <begin position="1949"/>
        <end position="1968"/>
    </location>
</feature>
<name>A0AAU9JK80_9CILI</name>
<keyword evidence="7" id="KW-1015">Disulfide bond</keyword>
<dbReference type="InterPro" id="IPR000742">
    <property type="entry name" value="EGF"/>
</dbReference>
<protein>
    <recommendedName>
        <fullName evidence="12">EGF-like domain-containing protein</fullName>
    </recommendedName>
</protein>
<evidence type="ECO:0000256" key="9">
    <source>
        <dbReference type="PIRSR" id="PIRSR601577-2"/>
    </source>
</evidence>
<keyword evidence="10" id="KW-0812">Transmembrane</keyword>
<dbReference type="InterPro" id="IPR006212">
    <property type="entry name" value="Furin_repeat"/>
</dbReference>
<dbReference type="Pfam" id="PF01457">
    <property type="entry name" value="Peptidase_M8"/>
    <property type="match status" value="1"/>
</dbReference>
<evidence type="ECO:0000256" key="4">
    <source>
        <dbReference type="ARBA" id="ARBA00022801"/>
    </source>
</evidence>
<keyword evidence="3 9" id="KW-0479">Metal-binding</keyword>
<dbReference type="PANTHER" id="PTHR10942">
    <property type="entry name" value="LEISHMANOLYSIN-LIKE PEPTIDASE"/>
    <property type="match status" value="1"/>
</dbReference>
<feature type="signal peptide" evidence="11">
    <location>
        <begin position="1"/>
        <end position="15"/>
    </location>
</feature>
<dbReference type="GO" id="GO:0005737">
    <property type="term" value="C:cytoplasm"/>
    <property type="evidence" value="ECO:0007669"/>
    <property type="project" value="TreeGrafter"/>
</dbReference>
<dbReference type="Gene3D" id="3.10.170.20">
    <property type="match status" value="1"/>
</dbReference>
<keyword evidence="6 9" id="KW-0482">Metalloprotease</keyword>
<keyword evidence="2" id="KW-0645">Protease</keyword>
<evidence type="ECO:0000256" key="8">
    <source>
        <dbReference type="PIRSR" id="PIRSR601577-1"/>
    </source>
</evidence>
<dbReference type="Proteomes" id="UP001162131">
    <property type="component" value="Unassembled WGS sequence"/>
</dbReference>
<dbReference type="SUPFAM" id="SSF57184">
    <property type="entry name" value="Growth factor receptor domain"/>
    <property type="match status" value="2"/>
</dbReference>
<keyword evidence="10" id="KW-0472">Membrane</keyword>
<dbReference type="GO" id="GO:0006508">
    <property type="term" value="P:proteolysis"/>
    <property type="evidence" value="ECO:0007669"/>
    <property type="project" value="UniProtKB-KW"/>
</dbReference>
<evidence type="ECO:0000259" key="12">
    <source>
        <dbReference type="PROSITE" id="PS00022"/>
    </source>
</evidence>
<dbReference type="SUPFAM" id="SSF55486">
    <property type="entry name" value="Metalloproteases ('zincins'), catalytic domain"/>
    <property type="match status" value="1"/>
</dbReference>
<dbReference type="PRINTS" id="PR00782">
    <property type="entry name" value="LSHMANOLYSIN"/>
</dbReference>
<feature type="domain" description="EGF-like" evidence="12">
    <location>
        <begin position="496"/>
        <end position="507"/>
    </location>
</feature>
<dbReference type="InterPro" id="IPR002859">
    <property type="entry name" value="PKD/REJ-like"/>
</dbReference>